<reference evidence="1" key="1">
    <citation type="journal article" date="2021" name="Genome Biol. Evol.">
        <title>A High-Quality Reference Genome for a Parasitic Bivalve with Doubly Uniparental Inheritance (Bivalvia: Unionida).</title>
        <authorList>
            <person name="Smith C.H."/>
        </authorList>
    </citation>
    <scope>NUCLEOTIDE SEQUENCE</scope>
    <source>
        <strain evidence="1">CHS0354</strain>
    </source>
</reference>
<dbReference type="AlphaFoldDB" id="A0AAE0W972"/>
<accession>A0AAE0W972</accession>
<comment type="caution">
    <text evidence="1">The sequence shown here is derived from an EMBL/GenBank/DDBJ whole genome shotgun (WGS) entry which is preliminary data.</text>
</comment>
<sequence>VYCVTYISRDNSVLKHAIVSDKKIYRNEPIAKDVRTLESPRGKETAYHVTKQEEDEFFRLESRPCDLQTAMDNVFYLLEINVKKEGTY</sequence>
<protein>
    <submittedName>
        <fullName evidence="1">Uncharacterized protein</fullName>
    </submittedName>
</protein>
<reference evidence="1" key="3">
    <citation type="submission" date="2023-05" db="EMBL/GenBank/DDBJ databases">
        <authorList>
            <person name="Smith C.H."/>
        </authorList>
    </citation>
    <scope>NUCLEOTIDE SEQUENCE</scope>
    <source>
        <strain evidence="1">CHS0354</strain>
        <tissue evidence="1">Mantle</tissue>
    </source>
</reference>
<keyword evidence="2" id="KW-1185">Reference proteome</keyword>
<gene>
    <name evidence="1" type="ORF">CHS0354_017415</name>
</gene>
<feature type="non-terminal residue" evidence="1">
    <location>
        <position position="1"/>
    </location>
</feature>
<dbReference type="EMBL" id="JAEAOA010001075">
    <property type="protein sequence ID" value="KAK3606748.1"/>
    <property type="molecule type" value="Genomic_DNA"/>
</dbReference>
<name>A0AAE0W972_9BIVA</name>
<organism evidence="1 2">
    <name type="scientific">Potamilus streckersoni</name>
    <dbReference type="NCBI Taxonomy" id="2493646"/>
    <lineage>
        <taxon>Eukaryota</taxon>
        <taxon>Metazoa</taxon>
        <taxon>Spiralia</taxon>
        <taxon>Lophotrochozoa</taxon>
        <taxon>Mollusca</taxon>
        <taxon>Bivalvia</taxon>
        <taxon>Autobranchia</taxon>
        <taxon>Heteroconchia</taxon>
        <taxon>Palaeoheterodonta</taxon>
        <taxon>Unionida</taxon>
        <taxon>Unionoidea</taxon>
        <taxon>Unionidae</taxon>
        <taxon>Ambleminae</taxon>
        <taxon>Lampsilini</taxon>
        <taxon>Potamilus</taxon>
    </lineage>
</organism>
<reference evidence="1" key="2">
    <citation type="journal article" date="2021" name="Genome Biol. Evol.">
        <title>Developing a high-quality reference genome for a parasitic bivalve with doubly uniparental inheritance (Bivalvia: Unionida).</title>
        <authorList>
            <person name="Smith C.H."/>
        </authorList>
    </citation>
    <scope>NUCLEOTIDE SEQUENCE</scope>
    <source>
        <strain evidence="1">CHS0354</strain>
        <tissue evidence="1">Mantle</tissue>
    </source>
</reference>
<evidence type="ECO:0000313" key="1">
    <source>
        <dbReference type="EMBL" id="KAK3606748.1"/>
    </source>
</evidence>
<feature type="non-terminal residue" evidence="1">
    <location>
        <position position="88"/>
    </location>
</feature>
<evidence type="ECO:0000313" key="2">
    <source>
        <dbReference type="Proteomes" id="UP001195483"/>
    </source>
</evidence>
<dbReference type="Proteomes" id="UP001195483">
    <property type="component" value="Unassembled WGS sequence"/>
</dbReference>
<proteinExistence type="predicted"/>